<dbReference type="GeneID" id="62682702"/>
<feature type="transmembrane region" description="Helical" evidence="1">
    <location>
        <begin position="6"/>
        <end position="26"/>
    </location>
</feature>
<reference evidence="2 3" key="1">
    <citation type="submission" date="2019-09" db="EMBL/GenBank/DDBJ databases">
        <title>Transcriptional response of Serratia to Siphovirus infection.</title>
        <authorList>
            <person name="Malone L.M."/>
            <person name="Fineran P.C."/>
        </authorList>
    </citation>
    <scope>NUCLEOTIDE SEQUENCE [LARGE SCALE GENOMIC DNA]</scope>
</reference>
<evidence type="ECO:0000313" key="3">
    <source>
        <dbReference type="Proteomes" id="UP000345177"/>
    </source>
</evidence>
<sequence length="62" mass="7127">MFETMSVIAMLIGASVAGLISVAYIWQIRRQHHYEIRHMYMVIEKLRKEVAELKAGASPQHS</sequence>
<keyword evidence="3" id="KW-1185">Reference proteome</keyword>
<name>A0A5Q2F3D4_9CAUD</name>
<accession>A0A5Q2F3D4</accession>
<dbReference type="Proteomes" id="UP000345177">
    <property type="component" value="Segment"/>
</dbReference>
<evidence type="ECO:0000313" key="2">
    <source>
        <dbReference type="EMBL" id="QGF20942.1"/>
    </source>
</evidence>
<protein>
    <submittedName>
        <fullName evidence="2">Uncharacterized protein</fullName>
    </submittedName>
</protein>
<dbReference type="RefSeq" id="YP_010000062.1">
    <property type="nucleotide sequence ID" value="NC_053012.1"/>
</dbReference>
<keyword evidence="1" id="KW-0472">Membrane</keyword>
<evidence type="ECO:0000256" key="1">
    <source>
        <dbReference type="SAM" id="Phobius"/>
    </source>
</evidence>
<proteinExistence type="predicted"/>
<keyword evidence="1" id="KW-1133">Transmembrane helix</keyword>
<dbReference type="KEGG" id="vg:62682702"/>
<organism evidence="2 3">
    <name type="scientific">Serratia phage JS26</name>
    <dbReference type="NCBI Taxonomy" id="2315217"/>
    <lineage>
        <taxon>Viruses</taxon>
        <taxon>Duplodnaviria</taxon>
        <taxon>Heunggongvirae</taxon>
        <taxon>Uroviricota</taxon>
        <taxon>Caudoviricetes</taxon>
        <taxon>Casjensviridae</taxon>
        <taxon>Dunedinvirus</taxon>
        <taxon>Dunedinvirus JS26</taxon>
    </lineage>
</organism>
<dbReference type="EMBL" id="MN505213">
    <property type="protein sequence ID" value="QGF20942.1"/>
    <property type="molecule type" value="Genomic_DNA"/>
</dbReference>
<keyword evidence="1" id="KW-0812">Transmembrane</keyword>